<organism evidence="1">
    <name type="scientific">Sesamum radiatum</name>
    <name type="common">Black benniseed</name>
    <dbReference type="NCBI Taxonomy" id="300843"/>
    <lineage>
        <taxon>Eukaryota</taxon>
        <taxon>Viridiplantae</taxon>
        <taxon>Streptophyta</taxon>
        <taxon>Embryophyta</taxon>
        <taxon>Tracheophyta</taxon>
        <taxon>Spermatophyta</taxon>
        <taxon>Magnoliopsida</taxon>
        <taxon>eudicotyledons</taxon>
        <taxon>Gunneridae</taxon>
        <taxon>Pentapetalae</taxon>
        <taxon>asterids</taxon>
        <taxon>lamiids</taxon>
        <taxon>Lamiales</taxon>
        <taxon>Pedaliaceae</taxon>
        <taxon>Sesamum</taxon>
    </lineage>
</organism>
<gene>
    <name evidence="1" type="ORF">Sradi_5689600</name>
</gene>
<evidence type="ECO:0000313" key="1">
    <source>
        <dbReference type="EMBL" id="KAL0312903.1"/>
    </source>
</evidence>
<proteinExistence type="predicted"/>
<reference evidence="1" key="1">
    <citation type="submission" date="2020-06" db="EMBL/GenBank/DDBJ databases">
        <authorList>
            <person name="Li T."/>
            <person name="Hu X."/>
            <person name="Zhang T."/>
            <person name="Song X."/>
            <person name="Zhang H."/>
            <person name="Dai N."/>
            <person name="Sheng W."/>
            <person name="Hou X."/>
            <person name="Wei L."/>
        </authorList>
    </citation>
    <scope>NUCLEOTIDE SEQUENCE</scope>
    <source>
        <strain evidence="1">G02</strain>
        <tissue evidence="1">Leaf</tissue>
    </source>
</reference>
<reference evidence="1" key="2">
    <citation type="journal article" date="2024" name="Plant">
        <title>Genomic evolution and insights into agronomic trait innovations of Sesamum species.</title>
        <authorList>
            <person name="Miao H."/>
            <person name="Wang L."/>
            <person name="Qu L."/>
            <person name="Liu H."/>
            <person name="Sun Y."/>
            <person name="Le M."/>
            <person name="Wang Q."/>
            <person name="Wei S."/>
            <person name="Zheng Y."/>
            <person name="Lin W."/>
            <person name="Duan Y."/>
            <person name="Cao H."/>
            <person name="Xiong S."/>
            <person name="Wang X."/>
            <person name="Wei L."/>
            <person name="Li C."/>
            <person name="Ma Q."/>
            <person name="Ju M."/>
            <person name="Zhao R."/>
            <person name="Li G."/>
            <person name="Mu C."/>
            <person name="Tian Q."/>
            <person name="Mei H."/>
            <person name="Zhang T."/>
            <person name="Gao T."/>
            <person name="Zhang H."/>
        </authorList>
    </citation>
    <scope>NUCLEOTIDE SEQUENCE</scope>
    <source>
        <strain evidence="1">G02</strain>
    </source>
</reference>
<name>A0AAW2L238_SESRA</name>
<accession>A0AAW2L238</accession>
<comment type="caution">
    <text evidence="1">The sequence shown here is derived from an EMBL/GenBank/DDBJ whole genome shotgun (WGS) entry which is preliminary data.</text>
</comment>
<sequence length="86" mass="9441">MVKSHVILTATFRVSWAASAPVPKAEAAFSATKDLGMILKSQKCFRFLNSPLIINTACYAFLLKGNLKGLFSIRECFTLRSNKSLG</sequence>
<dbReference type="EMBL" id="JACGWJ010000026">
    <property type="protein sequence ID" value="KAL0312903.1"/>
    <property type="molecule type" value="Genomic_DNA"/>
</dbReference>
<dbReference type="AlphaFoldDB" id="A0AAW2L238"/>
<protein>
    <recommendedName>
        <fullName evidence="2">Secreted protein</fullName>
    </recommendedName>
</protein>
<evidence type="ECO:0008006" key="2">
    <source>
        <dbReference type="Google" id="ProtNLM"/>
    </source>
</evidence>